<name>A0A7R9EX55_9NEOP</name>
<dbReference type="PANTHER" id="PTHR43775">
    <property type="entry name" value="FATTY ACID SYNTHASE"/>
    <property type="match status" value="1"/>
</dbReference>
<evidence type="ECO:0000256" key="9">
    <source>
        <dbReference type="SAM" id="MobiDB-lite"/>
    </source>
</evidence>
<dbReference type="InterPro" id="IPR050091">
    <property type="entry name" value="PKS_NRPS_Biosynth_Enz"/>
</dbReference>
<dbReference type="AlphaFoldDB" id="A0A7R9EX55"/>
<evidence type="ECO:0000256" key="4">
    <source>
        <dbReference type="ARBA" id="ARBA00022857"/>
    </source>
</evidence>
<dbReference type="SUPFAM" id="SSF53474">
    <property type="entry name" value="alpha/beta-Hydrolases"/>
    <property type="match status" value="1"/>
</dbReference>
<dbReference type="Gene3D" id="3.40.50.720">
    <property type="entry name" value="NAD(P)-binding Rossmann-like Domain"/>
    <property type="match status" value="1"/>
</dbReference>
<evidence type="ECO:0000259" key="10">
    <source>
        <dbReference type="SMART" id="SM00829"/>
    </source>
</evidence>
<dbReference type="PANTHER" id="PTHR43775:SF7">
    <property type="entry name" value="FATTY ACID SYNTHASE"/>
    <property type="match status" value="1"/>
</dbReference>
<evidence type="ECO:0000256" key="7">
    <source>
        <dbReference type="ARBA" id="ARBA00023160"/>
    </source>
</evidence>
<evidence type="ECO:0000256" key="8">
    <source>
        <dbReference type="ARBA" id="ARBA00023268"/>
    </source>
</evidence>
<sequence>MPASQEEVRNSALGIAPASQPIVAQRRPQGVLIGYPQPNLARNEEGRILEAVPTRKNVPVILLTGDDWTWLAKIKTVLNNGIGDCSRVFVAVHTASLGDWRLLIKQLSNEPKAEKLRVKNMKINHIGLNLRDPSIQDIVKDMEYATVSVDSEEAMILELLAVDLCCPPVLLVVDLCCPPVLLVVYLCYPPVLLAVELCCPPVLLAVDLCCPQVLLAVDLCYPPVLLAVDLCCPPVLLAVELCCPPVLLVVDLCCPPVLLAVDLCCPPVLLVVDLCCPPLLLVVDLCCLSVLLVAVPVVVGLLLVAARGLLLPELVVVVEVVLLSDVSQESISRCTVSSVNPCTKRSRSIRFAYHGMVQAADLSSCESVLVNAGHTTIGQAAIALALQIGSTVFTTVAESDHKDFLIKRFPQKEWGLIVYLFFKRSAGLLYVVTLTIVDHRQQGDQGLKLVRTNFFSEDRDYISSCEVFRRMFMFLKNITVFGIALDNLFNASLAWKKELHSEIQKAINSGVVQPLERKVFTKQQALSALRNLSNRNYTGKVVLTLEKGKKSILNTVKETTKFLFDPKNSHLIIGTKFEDCLDLAEWLVSQEANKITVASKSPEMSALSKRRLFLLRHYHHAHILQLTTNKISTLPGASSLIRNASNLGPLTTIFAIALNDATSLHNLDVASRSLDSLSHFVSLMDKSGEDVISSYDETIHFLPSSLDALEGVGKDFLSKAKSPLVVTPSLSPGIGLVPEVPPIFIVPGIQDQIEKHMRSIQPVGPYNIVGVLWGGILSLELARVLKSQDQKTKIFLLDGAPETSQSLVRQLGTGDELQCNLITKLLDIESNKVQEEIIQLPDWKSRVDYGLSALKNISPQKKHYIASGLEASYKRIGQLLNYKPNETLLYEEVHLVRTEGAPEDDNCDLHKYFQGTVNIHIVESYLARSDPNLALSCPDLTIVILQTSIPIPAGSREYFNSKTMAAGNRKATHGLVDACEKKFYGSPLYEIATESDKQIIQSVASPQEAQVQEVESDEEDRAMADEA</sequence>
<gene>
    <name evidence="11" type="ORF">TBIB3V08_LOCUS4133</name>
</gene>
<keyword evidence="4" id="KW-0521">NADP</keyword>
<evidence type="ECO:0000256" key="5">
    <source>
        <dbReference type="ARBA" id="ARBA00023002"/>
    </source>
</evidence>
<dbReference type="InterPro" id="IPR020843">
    <property type="entry name" value="ER"/>
</dbReference>
<reference evidence="11" key="1">
    <citation type="submission" date="2020-11" db="EMBL/GenBank/DDBJ databases">
        <authorList>
            <person name="Tran Van P."/>
        </authorList>
    </citation>
    <scope>NUCLEOTIDE SEQUENCE</scope>
</reference>
<evidence type="ECO:0000256" key="2">
    <source>
        <dbReference type="ARBA" id="ARBA00022516"/>
    </source>
</evidence>
<evidence type="ECO:0000256" key="1">
    <source>
        <dbReference type="ARBA" id="ARBA00022450"/>
    </source>
</evidence>
<proteinExistence type="predicted"/>
<dbReference type="EMBL" id="OD565395">
    <property type="protein sequence ID" value="CAD7441678.1"/>
    <property type="molecule type" value="Genomic_DNA"/>
</dbReference>
<dbReference type="GO" id="GO:0016491">
    <property type="term" value="F:oxidoreductase activity"/>
    <property type="evidence" value="ECO:0007669"/>
    <property type="project" value="UniProtKB-KW"/>
</dbReference>
<keyword evidence="1" id="KW-0596">Phosphopantetheine</keyword>
<protein>
    <recommendedName>
        <fullName evidence="10">Enoyl reductase (ER) domain-containing protein</fullName>
    </recommendedName>
</protein>
<dbReference type="SMART" id="SM00829">
    <property type="entry name" value="PKS_ER"/>
    <property type="match status" value="1"/>
</dbReference>
<dbReference type="GO" id="GO:0006633">
    <property type="term" value="P:fatty acid biosynthetic process"/>
    <property type="evidence" value="ECO:0007669"/>
    <property type="project" value="UniProtKB-KW"/>
</dbReference>
<evidence type="ECO:0000256" key="6">
    <source>
        <dbReference type="ARBA" id="ARBA00023098"/>
    </source>
</evidence>
<keyword evidence="5" id="KW-0560">Oxidoreductase</keyword>
<evidence type="ECO:0000256" key="3">
    <source>
        <dbReference type="ARBA" id="ARBA00022832"/>
    </source>
</evidence>
<dbReference type="Gene3D" id="3.90.180.10">
    <property type="entry name" value="Medium-chain alcohol dehydrogenases, catalytic domain"/>
    <property type="match status" value="2"/>
</dbReference>
<accession>A0A7R9EX55</accession>
<dbReference type="InterPro" id="IPR029058">
    <property type="entry name" value="AB_hydrolase_fold"/>
</dbReference>
<dbReference type="InterPro" id="IPR036291">
    <property type="entry name" value="NAD(P)-bd_dom_sf"/>
</dbReference>
<keyword evidence="8" id="KW-0511">Multifunctional enzyme</keyword>
<keyword evidence="6" id="KW-0443">Lipid metabolism</keyword>
<evidence type="ECO:0000313" key="11">
    <source>
        <dbReference type="EMBL" id="CAD7441678.1"/>
    </source>
</evidence>
<dbReference type="Gene3D" id="3.40.50.1820">
    <property type="entry name" value="alpha/beta hydrolase"/>
    <property type="match status" value="1"/>
</dbReference>
<keyword evidence="7" id="KW-0275">Fatty acid biosynthesis</keyword>
<keyword evidence="2" id="KW-0444">Lipid biosynthesis</keyword>
<organism evidence="11">
    <name type="scientific">Timema bartmani</name>
    <dbReference type="NCBI Taxonomy" id="61472"/>
    <lineage>
        <taxon>Eukaryota</taxon>
        <taxon>Metazoa</taxon>
        <taxon>Ecdysozoa</taxon>
        <taxon>Arthropoda</taxon>
        <taxon>Hexapoda</taxon>
        <taxon>Insecta</taxon>
        <taxon>Pterygota</taxon>
        <taxon>Neoptera</taxon>
        <taxon>Polyneoptera</taxon>
        <taxon>Phasmatodea</taxon>
        <taxon>Timematodea</taxon>
        <taxon>Timematoidea</taxon>
        <taxon>Timematidae</taxon>
        <taxon>Timema</taxon>
    </lineage>
</organism>
<keyword evidence="3" id="KW-0276">Fatty acid metabolism</keyword>
<dbReference type="GO" id="GO:0004312">
    <property type="term" value="F:fatty acid synthase activity"/>
    <property type="evidence" value="ECO:0007669"/>
    <property type="project" value="TreeGrafter"/>
</dbReference>
<dbReference type="SUPFAM" id="SSF51735">
    <property type="entry name" value="NAD(P)-binding Rossmann-fold domains"/>
    <property type="match status" value="1"/>
</dbReference>
<feature type="domain" description="Enoyl reductase (ER)" evidence="10">
    <location>
        <begin position="280"/>
        <end position="543"/>
    </location>
</feature>
<feature type="region of interest" description="Disordered" evidence="9">
    <location>
        <begin position="1003"/>
        <end position="1027"/>
    </location>
</feature>